<dbReference type="PANTHER" id="PTHR21708">
    <property type="entry name" value="PROBABLE 2-DEHYDROPANTOATE 2-REDUCTASE"/>
    <property type="match status" value="1"/>
</dbReference>
<dbReference type="EMBL" id="ML004471">
    <property type="protein sequence ID" value="RKP29894.1"/>
    <property type="molecule type" value="Genomic_DNA"/>
</dbReference>
<proteinExistence type="predicted"/>
<dbReference type="Gene3D" id="1.10.1040.10">
    <property type="entry name" value="N-(1-d-carboxylethyl)-l-norvaline Dehydrogenase, domain 2"/>
    <property type="match status" value="1"/>
</dbReference>
<name>A0A4P9ZAP1_9ASCO</name>
<accession>A0A4P9ZAP1</accession>
<evidence type="ECO:0000313" key="4">
    <source>
        <dbReference type="Proteomes" id="UP000268321"/>
    </source>
</evidence>
<keyword evidence="4" id="KW-1185">Reference proteome</keyword>
<dbReference type="InterPro" id="IPR051402">
    <property type="entry name" value="KPR-Related"/>
</dbReference>
<feature type="domain" description="Ketopantoate reductase C-terminal" evidence="2">
    <location>
        <begin position="177"/>
        <end position="309"/>
    </location>
</feature>
<feature type="coiled-coil region" evidence="1">
    <location>
        <begin position="336"/>
        <end position="444"/>
    </location>
</feature>
<reference evidence="4" key="1">
    <citation type="journal article" date="2018" name="Nat. Microbiol.">
        <title>Leveraging single-cell genomics to expand the fungal tree of life.</title>
        <authorList>
            <person name="Ahrendt S.R."/>
            <person name="Quandt C.A."/>
            <person name="Ciobanu D."/>
            <person name="Clum A."/>
            <person name="Salamov A."/>
            <person name="Andreopoulos B."/>
            <person name="Cheng J.F."/>
            <person name="Woyke T."/>
            <person name="Pelin A."/>
            <person name="Henrissat B."/>
            <person name="Reynolds N.K."/>
            <person name="Benny G.L."/>
            <person name="Smith M.E."/>
            <person name="James T.Y."/>
            <person name="Grigoriev I.V."/>
        </authorList>
    </citation>
    <scope>NUCLEOTIDE SEQUENCE [LARGE SCALE GENOMIC DNA]</scope>
    <source>
        <strain evidence="4">Baker2002</strain>
    </source>
</reference>
<evidence type="ECO:0000259" key="2">
    <source>
        <dbReference type="Pfam" id="PF08546"/>
    </source>
</evidence>
<dbReference type="InterPro" id="IPR013328">
    <property type="entry name" value="6PGD_dom2"/>
</dbReference>
<dbReference type="PANTHER" id="PTHR21708:SF25">
    <property type="entry name" value="PROTEIN PAM1-RELATED"/>
    <property type="match status" value="1"/>
</dbReference>
<organism evidence="3 4">
    <name type="scientific">Metschnikowia bicuspidata</name>
    <dbReference type="NCBI Taxonomy" id="27322"/>
    <lineage>
        <taxon>Eukaryota</taxon>
        <taxon>Fungi</taxon>
        <taxon>Dikarya</taxon>
        <taxon>Ascomycota</taxon>
        <taxon>Saccharomycotina</taxon>
        <taxon>Pichiomycetes</taxon>
        <taxon>Metschnikowiaceae</taxon>
        <taxon>Metschnikowia</taxon>
    </lineage>
</organism>
<protein>
    <recommendedName>
        <fullName evidence="2">Ketopantoate reductase C-terminal domain-containing protein</fullName>
    </recommendedName>
</protein>
<dbReference type="Pfam" id="PF08546">
    <property type="entry name" value="ApbA_C"/>
    <property type="match status" value="1"/>
</dbReference>
<evidence type="ECO:0000313" key="3">
    <source>
        <dbReference type="EMBL" id="RKP29894.1"/>
    </source>
</evidence>
<evidence type="ECO:0000256" key="1">
    <source>
        <dbReference type="SAM" id="Coils"/>
    </source>
</evidence>
<dbReference type="Proteomes" id="UP000268321">
    <property type="component" value="Unassembled WGS sequence"/>
</dbReference>
<dbReference type="InterPro" id="IPR013752">
    <property type="entry name" value="KPA_reductase"/>
</dbReference>
<sequence>MVSKVLDPLIPIKWHSAHLAAGTFTPTVIFLSLSQLGAGEKFDFVIISVPNLQSFQSCCAELQSHLHSESVIVVECTGYVHLEPFVLLSLLKFKSLPVCSIMNESDIKQHPRSNTFVHKSSSSDHRIYLGTSTEETKASVPLGDSEPFLRFYRALQTMQDKLEGSLGLLKSINAREFMTYQWKLALPRVVLNPLSVVFEQPYPANLEKQILVKPLISGLVLELFKIIKKMDCKLVKGFENETNILKSWLAIYPPSRGTVQPEHCDSNVTFYNFYHQQDIDLDLLLLQPILLGDDHGIKTPYLENLYSIMCQLSKINTSKLSLFFARKSSGQDGTDMDRLMQEMSKIKLERDSVDKEFSGAKTALKRTELELADQRQKNERLALSLQKREVQNDAQLKELIYKELEKERMIASLDAKISEKAAALNSLTEQVNQATTTAENAKKVLVADEKPADMLPTPDLSEFAEAAAYGEGLINTPTKGTRPSGEGRQLMVNPPAEQVPNEEFSDNYSGSMVGDTNRQFPKNHSVPSMYSGQYDSGYDQRNDYNAQFAPNQRNMHMYLQAGIPQGGIPQGIHQGGVPQGAMPQGGVPTGYPGTASFNTRYPVGMGPPQGMYRQGVPMQQMPGNGQFYAGNAQGQNFHAKKQARRSAFGDQPMLNIDYGGRGGMSMPNNGSKQRGAIGAVHGAIPPAGQRKSYSNGNILGGAGLDNGGMRHMSGHPNSGYK</sequence>
<gene>
    <name evidence="3" type="ORF">METBISCDRAFT_23790</name>
</gene>
<dbReference type="GO" id="GO:0005737">
    <property type="term" value="C:cytoplasm"/>
    <property type="evidence" value="ECO:0007669"/>
    <property type="project" value="TreeGrafter"/>
</dbReference>
<dbReference type="AlphaFoldDB" id="A0A4P9ZAP1"/>
<keyword evidence="1" id="KW-0175">Coiled coil</keyword>
<dbReference type="OrthoDB" id="5302359at2759"/>